<evidence type="ECO:0000256" key="1">
    <source>
        <dbReference type="SAM" id="MobiDB-lite"/>
    </source>
</evidence>
<feature type="compositionally biased region" description="Basic and acidic residues" evidence="1">
    <location>
        <begin position="128"/>
        <end position="141"/>
    </location>
</feature>
<feature type="region of interest" description="Disordered" evidence="1">
    <location>
        <begin position="128"/>
        <end position="148"/>
    </location>
</feature>
<keyword evidence="5" id="KW-1185">Reference proteome</keyword>
<dbReference type="RefSeq" id="WP_271198158.1">
    <property type="nucleotide sequence ID" value="NZ_BSFN01000028.1"/>
</dbReference>
<evidence type="ECO:0000256" key="2">
    <source>
        <dbReference type="SAM" id="SignalP"/>
    </source>
</evidence>
<dbReference type="AlphaFoldDB" id="A0A9W6NI84"/>
<dbReference type="EMBL" id="BSFN01000028">
    <property type="protein sequence ID" value="GLK91888.1"/>
    <property type="molecule type" value="Genomic_DNA"/>
</dbReference>
<dbReference type="Pfam" id="PF13511">
    <property type="entry name" value="DUF4124"/>
    <property type="match status" value="1"/>
</dbReference>
<comment type="caution">
    <text evidence="4">The sequence shown here is derived from an EMBL/GenBank/DDBJ whole genome shotgun (WGS) entry which is preliminary data.</text>
</comment>
<feature type="signal peptide" evidence="2">
    <location>
        <begin position="1"/>
        <end position="20"/>
    </location>
</feature>
<keyword evidence="2" id="KW-0732">Signal</keyword>
<reference evidence="4" key="2">
    <citation type="submission" date="2023-01" db="EMBL/GenBank/DDBJ databases">
        <authorList>
            <person name="Sun Q."/>
            <person name="Evtushenko L."/>
        </authorList>
    </citation>
    <scope>NUCLEOTIDE SEQUENCE</scope>
    <source>
        <strain evidence="4">VKM B-2935</strain>
    </source>
</reference>
<feature type="domain" description="DUF4124" evidence="3">
    <location>
        <begin position="10"/>
        <end position="63"/>
    </location>
</feature>
<feature type="region of interest" description="Disordered" evidence="1">
    <location>
        <begin position="34"/>
        <end position="74"/>
    </location>
</feature>
<evidence type="ECO:0000259" key="3">
    <source>
        <dbReference type="Pfam" id="PF13511"/>
    </source>
</evidence>
<reference evidence="4" key="1">
    <citation type="journal article" date="2014" name="Int. J. Syst. Evol. Microbiol.">
        <title>Complete genome sequence of Corynebacterium casei LMG S-19264T (=DSM 44701T), isolated from a smear-ripened cheese.</title>
        <authorList>
            <consortium name="US DOE Joint Genome Institute (JGI-PGF)"/>
            <person name="Walter F."/>
            <person name="Albersmeier A."/>
            <person name="Kalinowski J."/>
            <person name="Ruckert C."/>
        </authorList>
    </citation>
    <scope>NUCLEOTIDE SEQUENCE</scope>
    <source>
        <strain evidence="4">VKM B-2935</strain>
    </source>
</reference>
<dbReference type="InterPro" id="IPR025392">
    <property type="entry name" value="DUF4124"/>
</dbReference>
<feature type="compositionally biased region" description="Polar residues" evidence="1">
    <location>
        <begin position="34"/>
        <end position="52"/>
    </location>
</feature>
<accession>A0A9W6NI84</accession>
<sequence>MRRMIITGSLLLALSATASASQVYKWVDAQGNTHFGNQPPQGQDATQVNTGVAQPKPATPAPAPLPLPGTAADDPAQKAIDEKVKQEVAQKEVERAKYCEAVRTHLAQLQNNPRLMIEVDGEKRRFTEDERQAKIAEDQKSIADTCAD</sequence>
<gene>
    <name evidence="4" type="ORF">GCM10017655_49520</name>
</gene>
<feature type="chain" id="PRO_5040855384" description="DUF4124 domain-containing protein" evidence="2">
    <location>
        <begin position="21"/>
        <end position="148"/>
    </location>
</feature>
<name>A0A9W6NI84_9PSED</name>
<evidence type="ECO:0000313" key="4">
    <source>
        <dbReference type="EMBL" id="GLK91888.1"/>
    </source>
</evidence>
<dbReference type="Proteomes" id="UP001143328">
    <property type="component" value="Unassembled WGS sequence"/>
</dbReference>
<proteinExistence type="predicted"/>
<organism evidence="4 5">
    <name type="scientific">Pseudomonas turukhanskensis</name>
    <dbReference type="NCBI Taxonomy" id="1806536"/>
    <lineage>
        <taxon>Bacteria</taxon>
        <taxon>Pseudomonadati</taxon>
        <taxon>Pseudomonadota</taxon>
        <taxon>Gammaproteobacteria</taxon>
        <taxon>Pseudomonadales</taxon>
        <taxon>Pseudomonadaceae</taxon>
        <taxon>Pseudomonas</taxon>
    </lineage>
</organism>
<feature type="compositionally biased region" description="Pro residues" evidence="1">
    <location>
        <begin position="57"/>
        <end position="67"/>
    </location>
</feature>
<evidence type="ECO:0000313" key="5">
    <source>
        <dbReference type="Proteomes" id="UP001143328"/>
    </source>
</evidence>
<protein>
    <recommendedName>
        <fullName evidence="3">DUF4124 domain-containing protein</fullName>
    </recommendedName>
</protein>